<sequence>MKTLQEKISYTATVQTTQVATTLVETGQAKSRALMFHDDGFRVIESDQNGFIHVVRGYIARQKPRAYSLILDASFTSDQREQTPCLLCATVRDDGKARTMQTPYTRSAEGVELQDERMVPLDEEFLRYYENPLVFSEFALALGGEVAAIAKQPLQPYLDFFVVQS</sequence>
<evidence type="ECO:0000313" key="1">
    <source>
        <dbReference type="EMBL" id="AXH60030.1"/>
    </source>
</evidence>
<dbReference type="RefSeq" id="WP_005742902.1">
    <property type="nucleotide sequence ID" value="NZ_CP031226.1"/>
</dbReference>
<gene>
    <name evidence="1" type="ORF">PLA107_032915</name>
</gene>
<dbReference type="GeneID" id="39474252"/>
<keyword evidence="1" id="KW-0614">Plasmid</keyword>
<organism evidence="1 2">
    <name type="scientific">Pseudomonas amygdali pv. lachrymans str. M301315</name>
    <dbReference type="NCBI Taxonomy" id="629260"/>
    <lineage>
        <taxon>Bacteria</taxon>
        <taxon>Pseudomonadati</taxon>
        <taxon>Pseudomonadota</taxon>
        <taxon>Gammaproteobacteria</taxon>
        <taxon>Pseudomonadales</taxon>
        <taxon>Pseudomonadaceae</taxon>
        <taxon>Pseudomonas</taxon>
        <taxon>Pseudomonas amygdali</taxon>
    </lineage>
</organism>
<reference evidence="1 2" key="1">
    <citation type="journal article" date="2011" name="PLoS Pathog.">
        <title>Dynamic evolution of pathogenicity revealed by sequencing and comparative genomics of 19 Pseudomonas syringae isolates.</title>
        <authorList>
            <person name="Baltrus D.A."/>
            <person name="Nishimura M.T."/>
            <person name="Romanchuk A."/>
            <person name="Chang J.H."/>
            <person name="Mukhtar M.S."/>
            <person name="Cherkis K."/>
            <person name="Roach J."/>
            <person name="Grant S.R."/>
            <person name="Jones C.D."/>
            <person name="Dangl J.L."/>
        </authorList>
    </citation>
    <scope>NUCLEOTIDE SEQUENCE [LARGE SCALE GENOMIC DNA]</scope>
    <source>
        <strain evidence="1 2">M301315</strain>
    </source>
</reference>
<proteinExistence type="predicted"/>
<dbReference type="AlphaFoldDB" id="A0AAD0PWG8"/>
<dbReference type="Proteomes" id="UP000006426">
    <property type="component" value="Plasmid pmppla107"/>
</dbReference>
<protein>
    <submittedName>
        <fullName evidence="1">Uncharacterized protein</fullName>
    </submittedName>
</protein>
<evidence type="ECO:0000313" key="2">
    <source>
        <dbReference type="Proteomes" id="UP000006426"/>
    </source>
</evidence>
<geneLocation type="plasmid" evidence="2">
    <name>pmppla107</name>
</geneLocation>
<accession>A0AAD0PWG8</accession>
<name>A0AAD0PWG8_PSEAV</name>
<dbReference type="EMBL" id="CP031226">
    <property type="protein sequence ID" value="AXH60030.1"/>
    <property type="molecule type" value="Genomic_DNA"/>
</dbReference>